<dbReference type="InterPro" id="IPR032477">
    <property type="entry name" value="Glyco_hydro_64"/>
</dbReference>
<dbReference type="InterPro" id="IPR037176">
    <property type="entry name" value="Osmotin/thaumatin-like_sf"/>
</dbReference>
<organism evidence="2 3">
    <name type="scientific">Paenibacillus athensensis</name>
    <dbReference type="NCBI Taxonomy" id="1967502"/>
    <lineage>
        <taxon>Bacteria</taxon>
        <taxon>Bacillati</taxon>
        <taxon>Bacillota</taxon>
        <taxon>Bacilli</taxon>
        <taxon>Bacillales</taxon>
        <taxon>Paenibacillaceae</taxon>
        <taxon>Paenibacillus</taxon>
    </lineage>
</organism>
<evidence type="ECO:0000313" key="2">
    <source>
        <dbReference type="EMBL" id="TFE83076.1"/>
    </source>
</evidence>
<dbReference type="PANTHER" id="PTHR38165">
    <property type="match status" value="1"/>
</dbReference>
<evidence type="ECO:0000259" key="1">
    <source>
        <dbReference type="PROSITE" id="PS52006"/>
    </source>
</evidence>
<dbReference type="InterPro" id="IPR037398">
    <property type="entry name" value="Glyco_hydro_64_fam"/>
</dbReference>
<dbReference type="PROSITE" id="PS52006">
    <property type="entry name" value="GH64"/>
    <property type="match status" value="1"/>
</dbReference>
<name>A0A4Y8PT06_9BACL</name>
<keyword evidence="3" id="KW-1185">Reference proteome</keyword>
<dbReference type="EMBL" id="MYFO01000058">
    <property type="protein sequence ID" value="TFE83076.1"/>
    <property type="molecule type" value="Genomic_DNA"/>
</dbReference>
<sequence>MVNGDAGYYMRTPNNVEYSSTNPGPGTDKKFTLSLNGPQLGDTVKFYFVSKYANLEHSSKDMFGWFEYVVGSVSSPVFSPAGGVFKTTQNVTISNPDSGAQIYYTTDGSKPVVGAANTSLYTNGQIIPVATTTTLKAMAVQAGKPNSGVVTATLTIDPNMPDIHIGDRRMTIEIKNNSNGKYRDDQVYWMIVGKSYMTANRGKFVWVQADGSQKEMSFNDNNDPNLAVSKPLGGSGVPKTYVNYTHKLSDVNWVSIADIESSRLYVSYGQPILVSIEKVFEKDGVTQKFNADGTPEMGYGGPNIGNMDDPNRNTYFDFIEFNLGPYGYHGNTTRVDQFGFPVKLTLLGKGDGYYKTVGDVGTRDEIIKAFTNEVSDKFDHLATLNSKANSDLSNTDNIYRIVAPGKGYFGKETVNYLTTQNIPHEDYTSFFDDYINAIWNTYKTQELVFTVPDAYDPSAKRTYSGHVRGDGVFEFKADFNDGKGFGPYKYFVNKPTTEDALEGKGNFDKRTGGIDNDDTDVELAIEAQLCAAINRHLLLTENQANWSHPSSFFQTGPYNEYVEFWHNHSINNLAYGFCYDDVREQSTLLHTPVPQAMVVYVGW</sequence>
<gene>
    <name evidence="2" type="ORF">B5M42_23770</name>
</gene>
<protein>
    <recommendedName>
        <fullName evidence="1">GH64 domain-containing protein</fullName>
    </recommendedName>
</protein>
<reference evidence="2 3" key="1">
    <citation type="submission" date="2017-03" db="EMBL/GenBank/DDBJ databases">
        <title>Isolation of Levoglucosan Utilizing Bacteria.</title>
        <authorList>
            <person name="Arya A.S."/>
        </authorList>
    </citation>
    <scope>NUCLEOTIDE SEQUENCE [LARGE SCALE GENOMIC DNA]</scope>
    <source>
        <strain evidence="2 3">MEC069</strain>
    </source>
</reference>
<dbReference type="Pfam" id="PF16483">
    <property type="entry name" value="Glyco_hydro_64"/>
    <property type="match status" value="1"/>
</dbReference>
<dbReference type="CDD" id="cd09214">
    <property type="entry name" value="GH64-like"/>
    <property type="match status" value="1"/>
</dbReference>
<dbReference type="Pfam" id="PF13290">
    <property type="entry name" value="CHB_HEX_C_1"/>
    <property type="match status" value="1"/>
</dbReference>
<dbReference type="Proteomes" id="UP000298246">
    <property type="component" value="Unassembled WGS sequence"/>
</dbReference>
<dbReference type="Gene3D" id="2.60.110.10">
    <property type="entry name" value="Thaumatin"/>
    <property type="match status" value="2"/>
</dbReference>
<dbReference type="PANTHER" id="PTHR38165:SF1">
    <property type="entry name" value="GLUCANASE B"/>
    <property type="match status" value="1"/>
</dbReference>
<dbReference type="InterPro" id="IPR059177">
    <property type="entry name" value="GH29D-like_dom"/>
</dbReference>
<evidence type="ECO:0000313" key="3">
    <source>
        <dbReference type="Proteomes" id="UP000298246"/>
    </source>
</evidence>
<comment type="caution">
    <text evidence="2">The sequence shown here is derived from an EMBL/GenBank/DDBJ whole genome shotgun (WGS) entry which is preliminary data.</text>
</comment>
<dbReference type="AlphaFoldDB" id="A0A4Y8PT06"/>
<feature type="domain" description="GH64" evidence="1">
    <location>
        <begin position="167"/>
        <end position="603"/>
    </location>
</feature>
<proteinExistence type="predicted"/>
<accession>A0A4Y8PT06</accession>